<evidence type="ECO:0000313" key="12">
    <source>
        <dbReference type="EnsemblMetazoa" id="XP_038074341.1"/>
    </source>
</evidence>
<dbReference type="PROSITE" id="PS50026">
    <property type="entry name" value="EGF_3"/>
    <property type="match status" value="1"/>
</dbReference>
<dbReference type="PROSITE" id="PS50068">
    <property type="entry name" value="LDLRA_2"/>
    <property type="match status" value="1"/>
</dbReference>
<evidence type="ECO:0000313" key="13">
    <source>
        <dbReference type="Proteomes" id="UP000887568"/>
    </source>
</evidence>
<dbReference type="SUPFAM" id="SSF56436">
    <property type="entry name" value="C-type lectin-like"/>
    <property type="match status" value="1"/>
</dbReference>
<dbReference type="Gene3D" id="3.10.100.10">
    <property type="entry name" value="Mannose-Binding Protein A, subunit A"/>
    <property type="match status" value="1"/>
</dbReference>
<keyword evidence="13" id="KW-1185">Reference proteome</keyword>
<evidence type="ECO:0000256" key="5">
    <source>
        <dbReference type="ARBA" id="ARBA00022989"/>
    </source>
</evidence>
<dbReference type="InterPro" id="IPR000742">
    <property type="entry name" value="EGF"/>
</dbReference>
<dbReference type="InterPro" id="IPR000152">
    <property type="entry name" value="EGF-type_Asp/Asn_hydroxyl_site"/>
</dbReference>
<dbReference type="PANTHER" id="PTHR22803">
    <property type="entry name" value="MANNOSE, PHOSPHOLIPASE, LECTIN RECEPTOR RELATED"/>
    <property type="match status" value="1"/>
</dbReference>
<evidence type="ECO:0000256" key="1">
    <source>
        <dbReference type="ARBA" id="ARBA00022536"/>
    </source>
</evidence>
<keyword evidence="5" id="KW-0472">Membrane</keyword>
<dbReference type="InterPro" id="IPR050111">
    <property type="entry name" value="C-type_lectin/snaclec_domain"/>
</dbReference>
<keyword evidence="1 7" id="KW-0245">EGF-like domain</keyword>
<evidence type="ECO:0000259" key="10">
    <source>
        <dbReference type="PROSITE" id="PS50026"/>
    </source>
</evidence>
<evidence type="ECO:0000256" key="2">
    <source>
        <dbReference type="ARBA" id="ARBA00022692"/>
    </source>
</evidence>
<dbReference type="InterPro" id="IPR024731">
    <property type="entry name" value="NELL2-like_EGF"/>
</dbReference>
<evidence type="ECO:0000256" key="3">
    <source>
        <dbReference type="ARBA" id="ARBA00022729"/>
    </source>
</evidence>
<dbReference type="PROSITE" id="PS01186">
    <property type="entry name" value="EGF_2"/>
    <property type="match status" value="1"/>
</dbReference>
<evidence type="ECO:0000259" key="11">
    <source>
        <dbReference type="PROSITE" id="PS50041"/>
    </source>
</evidence>
<feature type="domain" description="C-type lectin" evidence="11">
    <location>
        <begin position="33"/>
        <end position="144"/>
    </location>
</feature>
<evidence type="ECO:0000256" key="8">
    <source>
        <dbReference type="PROSITE-ProRule" id="PRU00124"/>
    </source>
</evidence>
<dbReference type="InterPro" id="IPR016186">
    <property type="entry name" value="C-type_lectin-like/link_sf"/>
</dbReference>
<feature type="domain" description="EGF-like" evidence="10">
    <location>
        <begin position="157"/>
        <end position="197"/>
    </location>
</feature>
<dbReference type="SMART" id="SM00181">
    <property type="entry name" value="EGF"/>
    <property type="match status" value="1"/>
</dbReference>
<evidence type="ECO:0000256" key="4">
    <source>
        <dbReference type="ARBA" id="ARBA00022737"/>
    </source>
</evidence>
<feature type="disulfide bond" evidence="8">
    <location>
        <begin position="204"/>
        <end position="222"/>
    </location>
</feature>
<dbReference type="OrthoDB" id="6337382at2759"/>
<dbReference type="InterPro" id="IPR001881">
    <property type="entry name" value="EGF-like_Ca-bd_dom"/>
</dbReference>
<dbReference type="SMART" id="SM00179">
    <property type="entry name" value="EGF_CA"/>
    <property type="match status" value="1"/>
</dbReference>
<dbReference type="PROSITE" id="PS50041">
    <property type="entry name" value="C_TYPE_LECTIN_2"/>
    <property type="match status" value="1"/>
</dbReference>
<feature type="chain" id="PRO_5037907805" description="C-type lectin" evidence="9">
    <location>
        <begin position="21"/>
        <end position="233"/>
    </location>
</feature>
<reference evidence="12" key="1">
    <citation type="submission" date="2022-11" db="UniProtKB">
        <authorList>
            <consortium name="EnsemblMetazoa"/>
        </authorList>
    </citation>
    <scope>IDENTIFICATION</scope>
</reference>
<dbReference type="InterPro" id="IPR002172">
    <property type="entry name" value="LDrepeatLR_classA_rpt"/>
</dbReference>
<dbReference type="SMART" id="SM00034">
    <property type="entry name" value="CLECT"/>
    <property type="match status" value="1"/>
</dbReference>
<dbReference type="CDD" id="cd00112">
    <property type="entry name" value="LDLa"/>
    <property type="match status" value="1"/>
</dbReference>
<dbReference type="InterPro" id="IPR001304">
    <property type="entry name" value="C-type_lectin-like"/>
</dbReference>
<dbReference type="Pfam" id="PF00059">
    <property type="entry name" value="Lectin_C"/>
    <property type="match status" value="1"/>
</dbReference>
<dbReference type="GeneID" id="119742478"/>
<keyword evidence="5" id="KW-1133">Transmembrane helix</keyword>
<keyword evidence="6 8" id="KW-1015">Disulfide bond</keyword>
<dbReference type="CDD" id="cd00054">
    <property type="entry name" value="EGF_CA"/>
    <property type="match status" value="1"/>
</dbReference>
<protein>
    <recommendedName>
        <fullName evidence="14">C-type lectin</fullName>
    </recommendedName>
</protein>
<dbReference type="Proteomes" id="UP000887568">
    <property type="component" value="Unplaced"/>
</dbReference>
<keyword evidence="3 9" id="KW-0732">Signal</keyword>
<keyword evidence="4" id="KW-0677">Repeat</keyword>
<dbReference type="OMA" id="SSAIWHY"/>
<accession>A0A914BEE5</accession>
<dbReference type="InterPro" id="IPR018378">
    <property type="entry name" value="C-type_lectin_CS"/>
</dbReference>
<proteinExistence type="predicted"/>
<dbReference type="GO" id="GO:0005509">
    <property type="term" value="F:calcium ion binding"/>
    <property type="evidence" value="ECO:0007669"/>
    <property type="project" value="InterPro"/>
</dbReference>
<keyword evidence="2" id="KW-0812">Transmembrane</keyword>
<dbReference type="FunFam" id="2.10.25.10:FF:000038">
    <property type="entry name" value="Fibrillin 2"/>
    <property type="match status" value="1"/>
</dbReference>
<dbReference type="PROSITE" id="PS01187">
    <property type="entry name" value="EGF_CA"/>
    <property type="match status" value="1"/>
</dbReference>
<evidence type="ECO:0008006" key="14">
    <source>
        <dbReference type="Google" id="ProtNLM"/>
    </source>
</evidence>
<dbReference type="RefSeq" id="XP_038074341.1">
    <property type="nucleotide sequence ID" value="XM_038218413.1"/>
</dbReference>
<name>A0A914BEE5_PATMI</name>
<dbReference type="Gene3D" id="4.10.400.10">
    <property type="entry name" value="Low-density Lipoprotein Receptor"/>
    <property type="match status" value="1"/>
</dbReference>
<comment type="caution">
    <text evidence="7">Lacks conserved residue(s) required for the propagation of feature annotation.</text>
</comment>
<sequence length="233" mass="25283">MAKMGRALALLLAVATTVSAQTTQPCPSGWRAFNGNCYYFGDMKYWTEARDDCLQRGAGLAIITDSATNDYIANMGKLENHVGTYDTQFWLGLNDRATEGDFRWTDGSKPTYENWAPGEPNNSGDEDCAQIYVNSKEWNDAGCSSAIWHYVCQLNYDVDECANGLDNCDPNASCTNTPGGFTCACNAGYTGDGTTCTADDTFLCSDGQTIPKEWACDRTVDCPGAEDELNCGV</sequence>
<dbReference type="Pfam" id="PF12947">
    <property type="entry name" value="EGF_3"/>
    <property type="match status" value="1"/>
</dbReference>
<dbReference type="InterPro" id="IPR016187">
    <property type="entry name" value="CTDL_fold"/>
</dbReference>
<evidence type="ECO:0000256" key="6">
    <source>
        <dbReference type="ARBA" id="ARBA00023157"/>
    </source>
</evidence>
<dbReference type="SUPFAM" id="SSF57196">
    <property type="entry name" value="EGF/Laminin"/>
    <property type="match status" value="1"/>
</dbReference>
<organism evidence="12 13">
    <name type="scientific">Patiria miniata</name>
    <name type="common">Bat star</name>
    <name type="synonym">Asterina miniata</name>
    <dbReference type="NCBI Taxonomy" id="46514"/>
    <lineage>
        <taxon>Eukaryota</taxon>
        <taxon>Metazoa</taxon>
        <taxon>Echinodermata</taxon>
        <taxon>Eleutherozoa</taxon>
        <taxon>Asterozoa</taxon>
        <taxon>Asteroidea</taxon>
        <taxon>Valvatacea</taxon>
        <taxon>Valvatida</taxon>
        <taxon>Asterinidae</taxon>
        <taxon>Patiria</taxon>
    </lineage>
</organism>
<dbReference type="PROSITE" id="PS00010">
    <property type="entry name" value="ASX_HYDROXYL"/>
    <property type="match status" value="1"/>
</dbReference>
<dbReference type="AlphaFoldDB" id="A0A914BEE5"/>
<dbReference type="InterPro" id="IPR036055">
    <property type="entry name" value="LDL_receptor-like_sf"/>
</dbReference>
<dbReference type="InterPro" id="IPR018097">
    <property type="entry name" value="EGF_Ca-bd_CS"/>
</dbReference>
<feature type="signal peptide" evidence="9">
    <location>
        <begin position="1"/>
        <end position="20"/>
    </location>
</feature>
<dbReference type="PROSITE" id="PS00615">
    <property type="entry name" value="C_TYPE_LECTIN_1"/>
    <property type="match status" value="1"/>
</dbReference>
<dbReference type="SUPFAM" id="SSF57424">
    <property type="entry name" value="LDL receptor-like module"/>
    <property type="match status" value="1"/>
</dbReference>
<feature type="disulfide bond" evidence="8">
    <location>
        <begin position="216"/>
        <end position="231"/>
    </location>
</feature>
<evidence type="ECO:0000256" key="9">
    <source>
        <dbReference type="SAM" id="SignalP"/>
    </source>
</evidence>
<dbReference type="Gene3D" id="2.10.25.10">
    <property type="entry name" value="Laminin"/>
    <property type="match status" value="1"/>
</dbReference>
<evidence type="ECO:0000256" key="7">
    <source>
        <dbReference type="PROSITE-ProRule" id="PRU00076"/>
    </source>
</evidence>
<dbReference type="EnsemblMetazoa" id="XM_038218413.1">
    <property type="protein sequence ID" value="XP_038074341.1"/>
    <property type="gene ID" value="LOC119742478"/>
</dbReference>
<dbReference type="SMART" id="SM00192">
    <property type="entry name" value="LDLa"/>
    <property type="match status" value="1"/>
</dbReference>